<dbReference type="EC" id="7.1.1.-" evidence="5"/>
<keyword evidence="5" id="KW-0520">NAD</keyword>
<dbReference type="InterPro" id="IPR001750">
    <property type="entry name" value="ND/Mrp_TM"/>
</dbReference>
<keyword evidence="5" id="KW-0874">Quinone</keyword>
<feature type="transmembrane region" description="Helical" evidence="5">
    <location>
        <begin position="404"/>
        <end position="424"/>
    </location>
</feature>
<dbReference type="GO" id="GO:0005886">
    <property type="term" value="C:plasma membrane"/>
    <property type="evidence" value="ECO:0007669"/>
    <property type="project" value="UniProtKB-SubCell"/>
</dbReference>
<feature type="transmembrane region" description="Helical" evidence="5">
    <location>
        <begin position="37"/>
        <end position="56"/>
    </location>
</feature>
<feature type="transmembrane region" description="Helical" evidence="5">
    <location>
        <begin position="326"/>
        <end position="348"/>
    </location>
</feature>
<dbReference type="OrthoDB" id="9768329at2"/>
<keyword evidence="5" id="KW-1278">Translocase</keyword>
<keyword evidence="2 5" id="KW-0812">Transmembrane</keyword>
<dbReference type="GO" id="GO:0008137">
    <property type="term" value="F:NADH dehydrogenase (ubiquinone) activity"/>
    <property type="evidence" value="ECO:0007669"/>
    <property type="project" value="InterPro"/>
</dbReference>
<gene>
    <name evidence="5" type="primary">nuoN</name>
    <name evidence="8" type="ORF">C4900_11785</name>
</gene>
<dbReference type="NCBIfam" id="NF004442">
    <property type="entry name" value="PRK05777.1-5"/>
    <property type="match status" value="1"/>
</dbReference>
<accession>A0A1C2G174</accession>
<keyword evidence="5" id="KW-0830">Ubiquinone</keyword>
<feature type="transmembrane region" description="Helical" evidence="5">
    <location>
        <begin position="369"/>
        <end position="392"/>
    </location>
</feature>
<keyword evidence="5" id="KW-1003">Cell membrane</keyword>
<keyword evidence="4 5" id="KW-0472">Membrane</keyword>
<feature type="transmembrane region" description="Helical" evidence="5">
    <location>
        <begin position="240"/>
        <end position="261"/>
    </location>
</feature>
<dbReference type="EMBL" id="PSYR01000002">
    <property type="protein sequence ID" value="RCN56479.1"/>
    <property type="molecule type" value="Genomic_DNA"/>
</dbReference>
<keyword evidence="3 5" id="KW-1133">Transmembrane helix</keyword>
<dbReference type="NCBIfam" id="TIGR01770">
    <property type="entry name" value="NDH_I_N"/>
    <property type="match status" value="1"/>
</dbReference>
<comment type="similarity">
    <text evidence="5">Belongs to the complex I subunit 2 family.</text>
</comment>
<comment type="subcellular location">
    <subcellularLocation>
        <location evidence="5">Cell membrane</location>
        <topology evidence="5">Multi-pass membrane protein</topology>
    </subcellularLocation>
    <subcellularLocation>
        <location evidence="1">Endomembrane system</location>
        <topology evidence="1">Multi-pass membrane protein</topology>
    </subcellularLocation>
    <subcellularLocation>
        <location evidence="6">Membrane</location>
        <topology evidence="6">Multi-pass membrane protein</topology>
    </subcellularLocation>
</comment>
<name>A0A1C2G174_9GAMM</name>
<feature type="transmembrane region" description="Helical" evidence="5">
    <location>
        <begin position="203"/>
        <end position="228"/>
    </location>
</feature>
<dbReference type="GO" id="GO:0048038">
    <property type="term" value="F:quinone binding"/>
    <property type="evidence" value="ECO:0007669"/>
    <property type="project" value="UniProtKB-KW"/>
</dbReference>
<evidence type="ECO:0000313" key="8">
    <source>
        <dbReference type="EMBL" id="RCN56479.1"/>
    </source>
</evidence>
<dbReference type="HAMAP" id="MF_00445">
    <property type="entry name" value="NDH1_NuoN_1"/>
    <property type="match status" value="1"/>
</dbReference>
<dbReference type="Pfam" id="PF00361">
    <property type="entry name" value="Proton_antipo_M"/>
    <property type="match status" value="1"/>
</dbReference>
<protein>
    <recommendedName>
        <fullName evidence="5">NADH-quinone oxidoreductase subunit N</fullName>
        <ecNumber evidence="5">7.1.1.-</ecNumber>
    </recommendedName>
    <alternativeName>
        <fullName evidence="5">NADH dehydrogenase I subunit N</fullName>
    </alternativeName>
    <alternativeName>
        <fullName evidence="5">NDH-1 subunit N</fullName>
    </alternativeName>
</protein>
<comment type="function">
    <text evidence="5">NDH-1 shuttles electrons from NADH, via FMN and iron-sulfur (Fe-S) centers, to quinones in the respiratory chain. The immediate electron acceptor for the enzyme in this species is believed to be ubiquinone. Couples the redox reaction to proton translocation (for every two electrons transferred, four hydrogen ions are translocated across the cytoplasmic membrane), and thus conserves the redox energy in a proton gradient.</text>
</comment>
<proteinExistence type="inferred from homology"/>
<feature type="transmembrane region" description="Helical" evidence="5">
    <location>
        <begin position="107"/>
        <end position="124"/>
    </location>
</feature>
<feature type="transmembrane region" description="Helical" evidence="5">
    <location>
        <begin position="159"/>
        <end position="183"/>
    </location>
</feature>
<evidence type="ECO:0000256" key="2">
    <source>
        <dbReference type="ARBA" id="ARBA00022692"/>
    </source>
</evidence>
<dbReference type="PANTHER" id="PTHR22773">
    <property type="entry name" value="NADH DEHYDROGENASE"/>
    <property type="match status" value="1"/>
</dbReference>
<evidence type="ECO:0000259" key="7">
    <source>
        <dbReference type="Pfam" id="PF00361"/>
    </source>
</evidence>
<feature type="transmembrane region" description="Helical" evidence="5">
    <location>
        <begin position="76"/>
        <end position="95"/>
    </location>
</feature>
<dbReference type="GO" id="GO:0050136">
    <property type="term" value="F:NADH dehydrogenase (quinone) (non-electrogenic) activity"/>
    <property type="evidence" value="ECO:0007669"/>
    <property type="project" value="UniProtKB-UniRule"/>
</dbReference>
<feature type="transmembrane region" description="Helical" evidence="5">
    <location>
        <begin position="449"/>
        <end position="476"/>
    </location>
</feature>
<feature type="transmembrane region" description="Helical" evidence="5">
    <location>
        <begin position="299"/>
        <end position="320"/>
    </location>
</feature>
<comment type="catalytic activity">
    <reaction evidence="5">
        <text>a quinone + NADH + 5 H(+)(in) = a quinol + NAD(+) + 4 H(+)(out)</text>
        <dbReference type="Rhea" id="RHEA:57888"/>
        <dbReference type="ChEBI" id="CHEBI:15378"/>
        <dbReference type="ChEBI" id="CHEBI:24646"/>
        <dbReference type="ChEBI" id="CHEBI:57540"/>
        <dbReference type="ChEBI" id="CHEBI:57945"/>
        <dbReference type="ChEBI" id="CHEBI:132124"/>
    </reaction>
</comment>
<comment type="subunit">
    <text evidence="5">NDH-1 is composed of 14 different subunits. Subunits NuoA, H, J, K, L, M, N constitute the membrane sector of the complex.</text>
</comment>
<evidence type="ECO:0000256" key="5">
    <source>
        <dbReference type="HAMAP-Rule" id="MF_00445"/>
    </source>
</evidence>
<organism evidence="8 9">
    <name type="scientific">Acidiferrobacter thiooxydans</name>
    <dbReference type="NCBI Taxonomy" id="163359"/>
    <lineage>
        <taxon>Bacteria</taxon>
        <taxon>Pseudomonadati</taxon>
        <taxon>Pseudomonadota</taxon>
        <taxon>Gammaproteobacteria</taxon>
        <taxon>Acidiferrobacterales</taxon>
        <taxon>Acidiferrobacteraceae</taxon>
        <taxon>Acidiferrobacter</taxon>
    </lineage>
</organism>
<evidence type="ECO:0000256" key="6">
    <source>
        <dbReference type="RuleBase" id="RU000320"/>
    </source>
</evidence>
<dbReference type="GO" id="GO:0012505">
    <property type="term" value="C:endomembrane system"/>
    <property type="evidence" value="ECO:0007669"/>
    <property type="project" value="UniProtKB-SubCell"/>
</dbReference>
<keyword evidence="5" id="KW-0813">Transport</keyword>
<evidence type="ECO:0000313" key="9">
    <source>
        <dbReference type="Proteomes" id="UP000253250"/>
    </source>
</evidence>
<dbReference type="STRING" id="163359.A9R16_12860"/>
<reference evidence="8 9" key="1">
    <citation type="submission" date="2018-02" db="EMBL/GenBank/DDBJ databases">
        <title>Insights into the biology of acidophilic members of the Acidiferrobacteraceae family derived from comparative genomic analyses.</title>
        <authorList>
            <person name="Issotta F."/>
            <person name="Thyssen C."/>
            <person name="Mena C."/>
            <person name="Moya A."/>
            <person name="Bellenberg S."/>
            <person name="Sproer C."/>
            <person name="Covarrubias P.C."/>
            <person name="Sand W."/>
            <person name="Quatrini R."/>
            <person name="Vera M."/>
        </authorList>
    </citation>
    <scope>NUCLEOTIDE SEQUENCE [LARGE SCALE GENOMIC DNA]</scope>
    <source>
        <strain evidence="9">m-1</strain>
    </source>
</reference>
<keyword evidence="9" id="KW-1185">Reference proteome</keyword>
<dbReference type="InterPro" id="IPR010096">
    <property type="entry name" value="NADH-Q_OxRdtase_suN/2"/>
</dbReference>
<evidence type="ECO:0000256" key="1">
    <source>
        <dbReference type="ARBA" id="ARBA00004127"/>
    </source>
</evidence>
<feature type="transmembrane region" description="Helical" evidence="5">
    <location>
        <begin position="12"/>
        <end position="30"/>
    </location>
</feature>
<feature type="transmembrane region" description="Helical" evidence="5">
    <location>
        <begin position="273"/>
        <end position="292"/>
    </location>
</feature>
<feature type="domain" description="NADH:quinone oxidoreductase/Mrp antiporter transmembrane" evidence="7">
    <location>
        <begin position="124"/>
        <end position="418"/>
    </location>
</feature>
<sequence length="480" mass="51834">MSLMVQIRPVLPEILVFAMACVILLADLFWKRRFRGLMYGMTQATLIAAGVTAYSLRDEGARVVLHGMVTGDRLTVVLEIAIFALTAMVLAYSRTYIAERGVFRSEYFVLALTGVAGMCVMVSAAHFLSLYLGLELLSLSLYALIAMQRDSIPATEAAMKYFVLGALSSGLLLYGLSMLYGATGSLAIGRVATALAALPRHDMVATLGLVFVLSGLAFKLGAVPFHMWIPDVYEGAPTAVTLYVGSAPKIAAFALFLRLLVEGLHGLSGAWQEMLVLLAFLSMAVGNVVAIAQTNLKRMLAYSAIAHMGFLLLGLLSARVSGYADALFYALIYAFMTLGAFGVIILLSRKGFEAERLEDLRGLYQRSPWYAWVMLLFMFSMAGIPPTIGFYAKLAVIQAAVSAGFYGLAVAAVLFSVIGAFYYLRIVKLMFFDAPVDAGPLRQGRDLRWILSVNGIAMVLAAPWAGTLIAICRAAVRGLP</sequence>
<evidence type="ECO:0000256" key="3">
    <source>
        <dbReference type="ARBA" id="ARBA00022989"/>
    </source>
</evidence>
<dbReference type="Proteomes" id="UP000253250">
    <property type="component" value="Unassembled WGS sequence"/>
</dbReference>
<evidence type="ECO:0000256" key="4">
    <source>
        <dbReference type="ARBA" id="ARBA00023136"/>
    </source>
</evidence>
<comment type="caution">
    <text evidence="8">The sequence shown here is derived from an EMBL/GenBank/DDBJ whole genome shotgun (WGS) entry which is preliminary data.</text>
</comment>
<dbReference type="GO" id="GO:0042773">
    <property type="term" value="P:ATP synthesis coupled electron transport"/>
    <property type="evidence" value="ECO:0007669"/>
    <property type="project" value="InterPro"/>
</dbReference>
<dbReference type="PRINTS" id="PR01434">
    <property type="entry name" value="NADHDHGNASE5"/>
</dbReference>
<feature type="transmembrane region" description="Helical" evidence="5">
    <location>
        <begin position="130"/>
        <end position="147"/>
    </location>
</feature>
<dbReference type="AlphaFoldDB" id="A0A1C2G174"/>